<keyword evidence="1" id="KW-0539">Nucleus</keyword>
<dbReference type="PANTHER" id="PTHR31668">
    <property type="entry name" value="GLUCOSE TRANSPORT TRANSCRIPTION REGULATOR RGT1-RELATED-RELATED"/>
    <property type="match status" value="1"/>
</dbReference>
<evidence type="ECO:0000256" key="1">
    <source>
        <dbReference type="ARBA" id="ARBA00023242"/>
    </source>
</evidence>
<dbReference type="AlphaFoldDB" id="A0A9P6GF03"/>
<keyword evidence="2" id="KW-0472">Membrane</keyword>
<proteinExistence type="predicted"/>
<feature type="transmembrane region" description="Helical" evidence="2">
    <location>
        <begin position="100"/>
        <end position="119"/>
    </location>
</feature>
<dbReference type="EMBL" id="WJXW01000009">
    <property type="protein sequence ID" value="KAF9732949.1"/>
    <property type="molecule type" value="Genomic_DNA"/>
</dbReference>
<sequence>MLEERTKGWGYAIEAIHFFRTLGLYRRQGYEHLPPLEREFCKRTFWLLYIMQIQDCLSAVIPHTGLSFDPLRTDWQFMVPRELDDEDIVNPVALVTGTRAYLGLPVISGFIALVTVYLFDLVSSGLPGFYPPVYAMSFNSVRASIHPGQSRGMDATLSLNNLLRIVRKVQTFNIMKANIHITGLYIQSTILEACSSAFAQSSGEMARSPLEIGKSTAKELLDMLNFCPSKSLEANGHSAIVKIREVAATLLNNDGASEVSSEQEEESRRLS</sequence>
<accession>A0A9P6GF03</accession>
<dbReference type="OrthoDB" id="39175at2759"/>
<organism evidence="3 4">
    <name type="scientific">Paraphaeosphaeria minitans</name>
    <dbReference type="NCBI Taxonomy" id="565426"/>
    <lineage>
        <taxon>Eukaryota</taxon>
        <taxon>Fungi</taxon>
        <taxon>Dikarya</taxon>
        <taxon>Ascomycota</taxon>
        <taxon>Pezizomycotina</taxon>
        <taxon>Dothideomycetes</taxon>
        <taxon>Pleosporomycetidae</taxon>
        <taxon>Pleosporales</taxon>
        <taxon>Massarineae</taxon>
        <taxon>Didymosphaeriaceae</taxon>
        <taxon>Paraphaeosphaeria</taxon>
    </lineage>
</organism>
<keyword evidence="2" id="KW-1133">Transmembrane helix</keyword>
<gene>
    <name evidence="3" type="ORF">PMIN01_08631</name>
</gene>
<name>A0A9P6GF03_9PLEO</name>
<reference evidence="3" key="1">
    <citation type="journal article" date="2020" name="Mol. Plant Microbe Interact.">
        <title>Genome Sequence of the Biocontrol Agent Coniothyrium minitans strain Conio (IMI 134523).</title>
        <authorList>
            <person name="Patel D."/>
            <person name="Shittu T.A."/>
            <person name="Baroncelli R."/>
            <person name="Muthumeenakshi S."/>
            <person name="Osborne T.H."/>
            <person name="Janganan T.K."/>
            <person name="Sreenivasaprasad S."/>
        </authorList>
    </citation>
    <scope>NUCLEOTIDE SEQUENCE</scope>
    <source>
        <strain evidence="3">Conio</strain>
    </source>
</reference>
<evidence type="ECO:0000313" key="3">
    <source>
        <dbReference type="EMBL" id="KAF9732949.1"/>
    </source>
</evidence>
<evidence type="ECO:0000256" key="2">
    <source>
        <dbReference type="SAM" id="Phobius"/>
    </source>
</evidence>
<protein>
    <submittedName>
        <fullName evidence="3">Quinate utilization pathway activator</fullName>
    </submittedName>
</protein>
<comment type="caution">
    <text evidence="3">The sequence shown here is derived from an EMBL/GenBank/DDBJ whole genome shotgun (WGS) entry which is preliminary data.</text>
</comment>
<dbReference type="CDD" id="cd12148">
    <property type="entry name" value="fungal_TF_MHR"/>
    <property type="match status" value="1"/>
</dbReference>
<dbReference type="InterPro" id="IPR050797">
    <property type="entry name" value="Carb_Metab_Trans_Reg"/>
</dbReference>
<dbReference type="Proteomes" id="UP000756921">
    <property type="component" value="Unassembled WGS sequence"/>
</dbReference>
<dbReference type="PANTHER" id="PTHR31668:SF30">
    <property type="entry name" value="ZN(II)2CYS6 TRANSCRIPTION FACTOR (EUROFUNG)"/>
    <property type="match status" value="1"/>
</dbReference>
<keyword evidence="2" id="KW-0812">Transmembrane</keyword>
<evidence type="ECO:0000313" key="4">
    <source>
        <dbReference type="Proteomes" id="UP000756921"/>
    </source>
</evidence>
<keyword evidence="4" id="KW-1185">Reference proteome</keyword>